<name>A0A9D1NQS0_9FIRM</name>
<reference evidence="18" key="2">
    <citation type="journal article" date="2021" name="PeerJ">
        <title>Extensive microbial diversity within the chicken gut microbiome revealed by metagenomics and culture.</title>
        <authorList>
            <person name="Gilroy R."/>
            <person name="Ravi A."/>
            <person name="Getino M."/>
            <person name="Pursley I."/>
            <person name="Horton D.L."/>
            <person name="Alikhan N.F."/>
            <person name="Baker D."/>
            <person name="Gharbi K."/>
            <person name="Hall N."/>
            <person name="Watson M."/>
            <person name="Adriaenssens E.M."/>
            <person name="Foster-Nyarko E."/>
            <person name="Jarju S."/>
            <person name="Secka A."/>
            <person name="Antonio M."/>
            <person name="Oren A."/>
            <person name="Chaudhuri R.R."/>
            <person name="La Ragione R."/>
            <person name="Hildebrand F."/>
            <person name="Pallen M.J."/>
        </authorList>
    </citation>
    <scope>NUCLEOTIDE SEQUENCE</scope>
    <source>
        <strain evidence="18">1370</strain>
    </source>
</reference>
<evidence type="ECO:0000256" key="1">
    <source>
        <dbReference type="ARBA" id="ARBA00004651"/>
    </source>
</evidence>
<comment type="miscellaneous">
    <text evidence="17">Bacitracin is thought to be involved in the inhibition of peptidoglycan synthesis by sequestering undecaprenyl diphosphate, thereby reducing the pool of lipid carrier available.</text>
</comment>
<evidence type="ECO:0000313" key="18">
    <source>
        <dbReference type="EMBL" id="HIV11194.1"/>
    </source>
</evidence>
<feature type="transmembrane region" description="Helical" evidence="17">
    <location>
        <begin position="123"/>
        <end position="144"/>
    </location>
</feature>
<evidence type="ECO:0000256" key="11">
    <source>
        <dbReference type="ARBA" id="ARBA00023136"/>
    </source>
</evidence>
<keyword evidence="7 17" id="KW-0378">Hydrolase</keyword>
<comment type="catalytic activity">
    <reaction evidence="16 17">
        <text>di-trans,octa-cis-undecaprenyl diphosphate + H2O = di-trans,octa-cis-undecaprenyl phosphate + phosphate + H(+)</text>
        <dbReference type="Rhea" id="RHEA:28094"/>
        <dbReference type="ChEBI" id="CHEBI:15377"/>
        <dbReference type="ChEBI" id="CHEBI:15378"/>
        <dbReference type="ChEBI" id="CHEBI:43474"/>
        <dbReference type="ChEBI" id="CHEBI:58405"/>
        <dbReference type="ChEBI" id="CHEBI:60392"/>
        <dbReference type="EC" id="3.6.1.27"/>
    </reaction>
</comment>
<keyword evidence="11 17" id="KW-0472">Membrane</keyword>
<dbReference type="Proteomes" id="UP000823960">
    <property type="component" value="Unassembled WGS sequence"/>
</dbReference>
<evidence type="ECO:0000256" key="5">
    <source>
        <dbReference type="ARBA" id="ARBA00022475"/>
    </source>
</evidence>
<dbReference type="EMBL" id="DVOL01000085">
    <property type="protein sequence ID" value="HIV11194.1"/>
    <property type="molecule type" value="Genomic_DNA"/>
</dbReference>
<dbReference type="GO" id="GO:0009252">
    <property type="term" value="P:peptidoglycan biosynthetic process"/>
    <property type="evidence" value="ECO:0007669"/>
    <property type="project" value="UniProtKB-KW"/>
</dbReference>
<keyword evidence="13 17" id="KW-0961">Cell wall biogenesis/degradation</keyword>
<accession>A0A9D1NQS0</accession>
<evidence type="ECO:0000256" key="13">
    <source>
        <dbReference type="ARBA" id="ARBA00023316"/>
    </source>
</evidence>
<organism evidence="18 19">
    <name type="scientific">Candidatus Faeciplasma avium</name>
    <dbReference type="NCBI Taxonomy" id="2840798"/>
    <lineage>
        <taxon>Bacteria</taxon>
        <taxon>Bacillati</taxon>
        <taxon>Bacillota</taxon>
        <taxon>Clostridia</taxon>
        <taxon>Eubacteriales</taxon>
        <taxon>Oscillospiraceae</taxon>
        <taxon>Oscillospiraceae incertae sedis</taxon>
        <taxon>Candidatus Faeciplasma</taxon>
    </lineage>
</organism>
<evidence type="ECO:0000256" key="4">
    <source>
        <dbReference type="ARBA" id="ARBA00021581"/>
    </source>
</evidence>
<feature type="transmembrane region" description="Helical" evidence="17">
    <location>
        <begin position="42"/>
        <end position="60"/>
    </location>
</feature>
<protein>
    <recommendedName>
        <fullName evidence="4 17">Undecaprenyl-diphosphatase</fullName>
        <ecNumber evidence="3 17">3.6.1.27</ecNumber>
    </recommendedName>
    <alternativeName>
        <fullName evidence="15 17">Bacitracin resistance protein</fullName>
    </alternativeName>
    <alternativeName>
        <fullName evidence="14 17">Undecaprenyl pyrophosphate phosphatase</fullName>
    </alternativeName>
</protein>
<comment type="similarity">
    <text evidence="2 17">Belongs to the UppP family.</text>
</comment>
<comment type="function">
    <text evidence="17">Catalyzes the dephosphorylation of undecaprenyl diphosphate (UPP). Confers resistance to bacitracin.</text>
</comment>
<gene>
    <name evidence="17" type="primary">uppP</name>
    <name evidence="18" type="ORF">IAD28_05845</name>
</gene>
<evidence type="ECO:0000256" key="8">
    <source>
        <dbReference type="ARBA" id="ARBA00022960"/>
    </source>
</evidence>
<feature type="transmembrane region" description="Helical" evidence="17">
    <location>
        <begin position="224"/>
        <end position="247"/>
    </location>
</feature>
<dbReference type="AlphaFoldDB" id="A0A9D1NQS0"/>
<dbReference type="GO" id="GO:0008360">
    <property type="term" value="P:regulation of cell shape"/>
    <property type="evidence" value="ECO:0007669"/>
    <property type="project" value="UniProtKB-KW"/>
</dbReference>
<keyword evidence="10 17" id="KW-1133">Transmembrane helix</keyword>
<dbReference type="Pfam" id="PF02673">
    <property type="entry name" value="BacA"/>
    <property type="match status" value="1"/>
</dbReference>
<evidence type="ECO:0000256" key="15">
    <source>
        <dbReference type="ARBA" id="ARBA00032932"/>
    </source>
</evidence>
<evidence type="ECO:0000256" key="16">
    <source>
        <dbReference type="ARBA" id="ARBA00047594"/>
    </source>
</evidence>
<evidence type="ECO:0000256" key="9">
    <source>
        <dbReference type="ARBA" id="ARBA00022984"/>
    </source>
</evidence>
<comment type="caution">
    <text evidence="18">The sequence shown here is derived from an EMBL/GenBank/DDBJ whole genome shotgun (WGS) entry which is preliminary data.</text>
</comment>
<feature type="transmembrane region" description="Helical" evidence="17">
    <location>
        <begin position="94"/>
        <end position="111"/>
    </location>
</feature>
<dbReference type="GO" id="GO:0071555">
    <property type="term" value="P:cell wall organization"/>
    <property type="evidence" value="ECO:0007669"/>
    <property type="project" value="UniProtKB-KW"/>
</dbReference>
<feature type="transmembrane region" description="Helical" evidence="17">
    <location>
        <begin position="194"/>
        <end position="212"/>
    </location>
</feature>
<proteinExistence type="inferred from homology"/>
<dbReference type="PANTHER" id="PTHR30622:SF2">
    <property type="entry name" value="UNDECAPRENYL-DIPHOSPHATASE"/>
    <property type="match status" value="1"/>
</dbReference>
<evidence type="ECO:0000256" key="14">
    <source>
        <dbReference type="ARBA" id="ARBA00032707"/>
    </source>
</evidence>
<dbReference type="HAMAP" id="MF_01006">
    <property type="entry name" value="Undec_diphosphatase"/>
    <property type="match status" value="1"/>
</dbReference>
<dbReference type="InterPro" id="IPR003824">
    <property type="entry name" value="UppP"/>
</dbReference>
<evidence type="ECO:0000256" key="17">
    <source>
        <dbReference type="HAMAP-Rule" id="MF_01006"/>
    </source>
</evidence>
<comment type="subcellular location">
    <subcellularLocation>
        <location evidence="1 17">Cell membrane</location>
        <topology evidence="1 17">Multi-pass membrane protein</topology>
    </subcellularLocation>
</comment>
<evidence type="ECO:0000256" key="3">
    <source>
        <dbReference type="ARBA" id="ARBA00012374"/>
    </source>
</evidence>
<dbReference type="GO" id="GO:0005886">
    <property type="term" value="C:plasma membrane"/>
    <property type="evidence" value="ECO:0007669"/>
    <property type="project" value="UniProtKB-SubCell"/>
</dbReference>
<evidence type="ECO:0000256" key="12">
    <source>
        <dbReference type="ARBA" id="ARBA00023251"/>
    </source>
</evidence>
<evidence type="ECO:0000313" key="19">
    <source>
        <dbReference type="Proteomes" id="UP000823960"/>
    </source>
</evidence>
<keyword evidence="5 17" id="KW-1003">Cell membrane</keyword>
<evidence type="ECO:0000256" key="10">
    <source>
        <dbReference type="ARBA" id="ARBA00022989"/>
    </source>
</evidence>
<keyword evidence="12 17" id="KW-0046">Antibiotic resistance</keyword>
<reference evidence="18" key="1">
    <citation type="submission" date="2020-10" db="EMBL/GenBank/DDBJ databases">
        <authorList>
            <person name="Gilroy R."/>
        </authorList>
    </citation>
    <scope>NUCLEOTIDE SEQUENCE</scope>
    <source>
        <strain evidence="18">1370</strain>
    </source>
</reference>
<evidence type="ECO:0000256" key="6">
    <source>
        <dbReference type="ARBA" id="ARBA00022692"/>
    </source>
</evidence>
<feature type="transmembrane region" description="Helical" evidence="17">
    <location>
        <begin position="259"/>
        <end position="280"/>
    </location>
</feature>
<evidence type="ECO:0000256" key="7">
    <source>
        <dbReference type="ARBA" id="ARBA00022801"/>
    </source>
</evidence>
<dbReference type="GO" id="GO:0050380">
    <property type="term" value="F:undecaprenyl-diphosphatase activity"/>
    <property type="evidence" value="ECO:0007669"/>
    <property type="project" value="UniProtKB-UniRule"/>
</dbReference>
<keyword evidence="8 17" id="KW-0133">Cell shape</keyword>
<dbReference type="GO" id="GO:0046677">
    <property type="term" value="P:response to antibiotic"/>
    <property type="evidence" value="ECO:0007669"/>
    <property type="project" value="UniProtKB-UniRule"/>
</dbReference>
<sequence length="298" mass="32110">MSILSAILQAIIQGITEFLPISSSGHLSLYQHFTGNSGEGALMFSALLHLGTLVAVFTVFRRQIYELFMEFIYMVKDIFTGRFSVKNASPGRRLLFMYIISTAMLIPFALFKGMFESFSEDSSILMEGICFLYTSAILFMADRVKKGGKRSANIKYKDAVTIGFFQGVALLPGVSRSGSTISAGQFCGLTRQTAVSYSFILGIPAILAGCIVEVKDGIGQETGVGFLPCLIGFIVAAIVGFLAIKLVQALMKSDKFKVFWIYTAVLGVVVIIIAIIELAIGHPLVIPAGQAAADIPVA</sequence>
<evidence type="ECO:0000256" key="2">
    <source>
        <dbReference type="ARBA" id="ARBA00010621"/>
    </source>
</evidence>
<keyword evidence="9 17" id="KW-0573">Peptidoglycan synthesis</keyword>
<dbReference type="EC" id="3.6.1.27" evidence="3 17"/>
<keyword evidence="6 17" id="KW-0812">Transmembrane</keyword>
<dbReference type="PANTHER" id="PTHR30622">
    <property type="entry name" value="UNDECAPRENYL-DIPHOSPHATASE"/>
    <property type="match status" value="1"/>
</dbReference>